<dbReference type="Proteomes" id="UP001209535">
    <property type="component" value="Unassembled WGS sequence"/>
</dbReference>
<dbReference type="InterPro" id="IPR036388">
    <property type="entry name" value="WH-like_DNA-bd_sf"/>
</dbReference>
<dbReference type="CDD" id="cd00383">
    <property type="entry name" value="trans_reg_C"/>
    <property type="match status" value="1"/>
</dbReference>
<evidence type="ECO:0000256" key="3">
    <source>
        <dbReference type="ARBA" id="ARBA00023015"/>
    </source>
</evidence>
<feature type="domain" description="Response regulatory" evidence="8">
    <location>
        <begin position="5"/>
        <end position="118"/>
    </location>
</feature>
<dbReference type="InterPro" id="IPR001789">
    <property type="entry name" value="Sig_transdc_resp-reg_receiver"/>
</dbReference>
<protein>
    <submittedName>
        <fullName evidence="10">Response regulator transcription factor</fullName>
    </submittedName>
</protein>
<dbReference type="PROSITE" id="PS51755">
    <property type="entry name" value="OMPR_PHOB"/>
    <property type="match status" value="1"/>
</dbReference>
<dbReference type="InterPro" id="IPR011006">
    <property type="entry name" value="CheY-like_superfamily"/>
</dbReference>
<sequence length="248" mass="27268">MVETNILVVEDDAGVRKLLRSCLESEGYTVQEATSAAEVRAAMSRIRVHLITLDLNLDRESGLDIAQEVRKASDVPIIMVTAKDDLIDRVVGLEIGADDYVSKPFHVRELLARVHSVLRRSGERPAEPAKAAANASRELCFAGFRAVPDKLELTGPDGQIVDLTAGDYRLLTVFLESPRRVLSREQIMDILNGPGWSPYDRTIDNQVARLRKKIEAEPGAPKLIKTVRGVGYIFTPEVTLTAGDARPA</sequence>
<evidence type="ECO:0000256" key="5">
    <source>
        <dbReference type="ARBA" id="ARBA00023163"/>
    </source>
</evidence>
<feature type="domain" description="OmpR/PhoB-type" evidence="9">
    <location>
        <begin position="136"/>
        <end position="236"/>
    </location>
</feature>
<evidence type="ECO:0000313" key="11">
    <source>
        <dbReference type="Proteomes" id="UP001209535"/>
    </source>
</evidence>
<keyword evidence="5" id="KW-0804">Transcription</keyword>
<dbReference type="Gene3D" id="1.10.10.10">
    <property type="entry name" value="Winged helix-like DNA-binding domain superfamily/Winged helix DNA-binding domain"/>
    <property type="match status" value="1"/>
</dbReference>
<evidence type="ECO:0000313" key="10">
    <source>
        <dbReference type="EMBL" id="MCU9847548.1"/>
    </source>
</evidence>
<dbReference type="PANTHER" id="PTHR48111">
    <property type="entry name" value="REGULATOR OF RPOS"/>
    <property type="match status" value="1"/>
</dbReference>
<dbReference type="InterPro" id="IPR039420">
    <property type="entry name" value="WalR-like"/>
</dbReference>
<organism evidence="10 11">
    <name type="scientific">Albidovulum salinarum</name>
    <dbReference type="NCBI Taxonomy" id="2984153"/>
    <lineage>
        <taxon>Bacteria</taxon>
        <taxon>Pseudomonadati</taxon>
        <taxon>Pseudomonadota</taxon>
        <taxon>Alphaproteobacteria</taxon>
        <taxon>Rhodobacterales</taxon>
        <taxon>Paracoccaceae</taxon>
        <taxon>Albidovulum</taxon>
    </lineage>
</organism>
<evidence type="ECO:0000256" key="7">
    <source>
        <dbReference type="PROSITE-ProRule" id="PRU01091"/>
    </source>
</evidence>
<name>A0ABT2X0V4_9RHOB</name>
<evidence type="ECO:0000256" key="6">
    <source>
        <dbReference type="PROSITE-ProRule" id="PRU00169"/>
    </source>
</evidence>
<dbReference type="PROSITE" id="PS50110">
    <property type="entry name" value="RESPONSE_REGULATORY"/>
    <property type="match status" value="1"/>
</dbReference>
<dbReference type="RefSeq" id="WP_263334164.1">
    <property type="nucleotide sequence ID" value="NZ_JAOVQO010000004.1"/>
</dbReference>
<evidence type="ECO:0000259" key="8">
    <source>
        <dbReference type="PROSITE" id="PS50110"/>
    </source>
</evidence>
<dbReference type="EMBL" id="JAOVQO010000004">
    <property type="protein sequence ID" value="MCU9847548.1"/>
    <property type="molecule type" value="Genomic_DNA"/>
</dbReference>
<evidence type="ECO:0000256" key="1">
    <source>
        <dbReference type="ARBA" id="ARBA00022553"/>
    </source>
</evidence>
<evidence type="ECO:0000256" key="2">
    <source>
        <dbReference type="ARBA" id="ARBA00023012"/>
    </source>
</evidence>
<proteinExistence type="predicted"/>
<dbReference type="Pfam" id="PF00486">
    <property type="entry name" value="Trans_reg_C"/>
    <property type="match status" value="1"/>
</dbReference>
<dbReference type="InterPro" id="IPR001867">
    <property type="entry name" value="OmpR/PhoB-type_DNA-bd"/>
</dbReference>
<dbReference type="SUPFAM" id="SSF46894">
    <property type="entry name" value="C-terminal effector domain of the bipartite response regulators"/>
    <property type="match status" value="1"/>
</dbReference>
<comment type="caution">
    <text evidence="10">The sequence shown here is derived from an EMBL/GenBank/DDBJ whole genome shotgun (WGS) entry which is preliminary data.</text>
</comment>
<dbReference type="SUPFAM" id="SSF52172">
    <property type="entry name" value="CheY-like"/>
    <property type="match status" value="1"/>
</dbReference>
<keyword evidence="11" id="KW-1185">Reference proteome</keyword>
<keyword evidence="1 6" id="KW-0597">Phosphoprotein</keyword>
<dbReference type="InterPro" id="IPR016032">
    <property type="entry name" value="Sig_transdc_resp-reg_C-effctor"/>
</dbReference>
<evidence type="ECO:0000256" key="4">
    <source>
        <dbReference type="ARBA" id="ARBA00023125"/>
    </source>
</evidence>
<dbReference type="Gene3D" id="6.10.250.690">
    <property type="match status" value="1"/>
</dbReference>
<evidence type="ECO:0000259" key="9">
    <source>
        <dbReference type="PROSITE" id="PS51755"/>
    </source>
</evidence>
<feature type="modified residue" description="4-aspartylphosphate" evidence="6">
    <location>
        <position position="54"/>
    </location>
</feature>
<keyword evidence="4 7" id="KW-0238">DNA-binding</keyword>
<reference evidence="10 11" key="1">
    <citation type="submission" date="2022-10" db="EMBL/GenBank/DDBJ databases">
        <title>Defluviimonas sp. nov., isolated from ocean surface sediments.</title>
        <authorList>
            <person name="He W."/>
            <person name="Wang L."/>
            <person name="Zhang D.-F."/>
        </authorList>
    </citation>
    <scope>NUCLEOTIDE SEQUENCE [LARGE SCALE GENOMIC DNA]</scope>
    <source>
        <strain evidence="10 11">WL0024</strain>
    </source>
</reference>
<dbReference type="PANTHER" id="PTHR48111:SF4">
    <property type="entry name" value="DNA-BINDING DUAL TRANSCRIPTIONAL REGULATOR OMPR"/>
    <property type="match status" value="1"/>
</dbReference>
<feature type="DNA-binding region" description="OmpR/PhoB-type" evidence="7">
    <location>
        <begin position="136"/>
        <end position="236"/>
    </location>
</feature>
<keyword evidence="3" id="KW-0805">Transcription regulation</keyword>
<dbReference type="Gene3D" id="3.40.50.2300">
    <property type="match status" value="1"/>
</dbReference>
<dbReference type="SMART" id="SM00862">
    <property type="entry name" value="Trans_reg_C"/>
    <property type="match status" value="1"/>
</dbReference>
<gene>
    <name evidence="10" type="ORF">OEZ60_05965</name>
</gene>
<accession>A0ABT2X0V4</accession>
<keyword evidence="2" id="KW-0902">Two-component regulatory system</keyword>
<dbReference type="SMART" id="SM00448">
    <property type="entry name" value="REC"/>
    <property type="match status" value="1"/>
</dbReference>
<dbReference type="Pfam" id="PF00072">
    <property type="entry name" value="Response_reg"/>
    <property type="match status" value="1"/>
</dbReference>